<name>A0A6J5M7L6_9CAUD</name>
<evidence type="ECO:0000313" key="2">
    <source>
        <dbReference type="EMBL" id="CAB4141587.1"/>
    </source>
</evidence>
<dbReference type="GO" id="GO:0016998">
    <property type="term" value="P:cell wall macromolecule catabolic process"/>
    <property type="evidence" value="ECO:0007669"/>
    <property type="project" value="InterPro"/>
</dbReference>
<dbReference type="EMBL" id="LR796390">
    <property type="protein sequence ID" value="CAB4141587.1"/>
    <property type="molecule type" value="Genomic_DNA"/>
</dbReference>
<dbReference type="PANTHER" id="PTHR34408">
    <property type="entry name" value="FAMILY PROTEIN, PUTATIVE-RELATED"/>
    <property type="match status" value="1"/>
</dbReference>
<accession>A0A6J5M7L6</accession>
<dbReference type="GO" id="GO:0006032">
    <property type="term" value="P:chitin catabolic process"/>
    <property type="evidence" value="ECO:0007669"/>
    <property type="project" value="InterPro"/>
</dbReference>
<feature type="domain" description="Glycoside hydrolase family 19 catalytic" evidence="1">
    <location>
        <begin position="119"/>
        <end position="178"/>
    </location>
</feature>
<dbReference type="Gene3D" id="1.10.530.10">
    <property type="match status" value="1"/>
</dbReference>
<reference evidence="2" key="1">
    <citation type="submission" date="2020-04" db="EMBL/GenBank/DDBJ databases">
        <authorList>
            <person name="Chiriac C."/>
            <person name="Salcher M."/>
            <person name="Ghai R."/>
            <person name="Kavagutti S V."/>
        </authorList>
    </citation>
    <scope>NUCLEOTIDE SEQUENCE</scope>
</reference>
<protein>
    <submittedName>
        <fullName evidence="2">COG3179 Predicted chitinase</fullName>
    </submittedName>
</protein>
<organism evidence="2">
    <name type="scientific">uncultured Caudovirales phage</name>
    <dbReference type="NCBI Taxonomy" id="2100421"/>
    <lineage>
        <taxon>Viruses</taxon>
        <taxon>Duplodnaviria</taxon>
        <taxon>Heunggongvirae</taxon>
        <taxon>Uroviricota</taxon>
        <taxon>Caudoviricetes</taxon>
        <taxon>Peduoviridae</taxon>
        <taxon>Maltschvirus</taxon>
        <taxon>Maltschvirus maltsch</taxon>
    </lineage>
</organism>
<evidence type="ECO:0000259" key="1">
    <source>
        <dbReference type="Pfam" id="PF00182"/>
    </source>
</evidence>
<proteinExistence type="predicted"/>
<sequence length="217" mass="24010">MITLEKLIAAGVKANVAEVWLPFVQQACDRYQINTKNQIAGFIAQCAHESGGFTMLEENLNYSAATMSVVWPKRFAEVGPDSKPKKDKGKNIPNKFALALHRKPELIANTVYSGRMGNGPLESGEGWKYRGRGLKQLTGKDNYTRCGSAIGSDLVTDPDLLLKPKDAALSAAWFFHVNKLNQYAENNDLKGMTLKINGGLIGYEDRKKRYDAIIQIS</sequence>
<dbReference type="Pfam" id="PF00182">
    <property type="entry name" value="Glyco_hydro_19"/>
    <property type="match status" value="1"/>
</dbReference>
<dbReference type="PANTHER" id="PTHR34408:SF1">
    <property type="entry name" value="GLYCOSYL HYDROLASE FAMILY 19 DOMAIN-CONTAINING PROTEIN HI_1415"/>
    <property type="match status" value="1"/>
</dbReference>
<dbReference type="GO" id="GO:0004568">
    <property type="term" value="F:chitinase activity"/>
    <property type="evidence" value="ECO:0007669"/>
    <property type="project" value="InterPro"/>
</dbReference>
<dbReference type="InterPro" id="IPR000726">
    <property type="entry name" value="Glyco_hydro_19_cat"/>
</dbReference>
<gene>
    <name evidence="2" type="ORF">UFOVP415_35</name>
</gene>
<dbReference type="InterPro" id="IPR023346">
    <property type="entry name" value="Lysozyme-like_dom_sf"/>
</dbReference>
<dbReference type="SUPFAM" id="SSF53955">
    <property type="entry name" value="Lysozyme-like"/>
    <property type="match status" value="1"/>
</dbReference>
<dbReference type="InterPro" id="IPR052354">
    <property type="entry name" value="Cell_Wall_Dynamics_Protein"/>
</dbReference>